<proteinExistence type="predicted"/>
<sequence length="83" mass="8965">MAAGEGNTPHGPEGYPASLTVRRHLCDTNSPRVLPQGADPEGCDAVGHLRSSRTCPRTTIRKSRRSRRLADPLHGSTDHGPDR</sequence>
<feature type="region of interest" description="Disordered" evidence="1">
    <location>
        <begin position="44"/>
        <end position="83"/>
    </location>
</feature>
<accession>A0A4D8PRY3</accession>
<dbReference type="EMBL" id="CP032328">
    <property type="protein sequence ID" value="QCO00567.1"/>
    <property type="molecule type" value="Genomic_DNA"/>
</dbReference>
<keyword evidence="2" id="KW-0614">Plasmid</keyword>
<dbReference type="AlphaFoldDB" id="A0A4D8PRY3"/>
<gene>
    <name evidence="2" type="ORF">D3093_35590</name>
</gene>
<dbReference type="Proteomes" id="UP000298595">
    <property type="component" value="Plasmid p7"/>
</dbReference>
<name>A0A4D8PRY3_9PROT</name>
<organism evidence="2 3">
    <name type="scientific">Azospirillum argentinense</name>
    <dbReference type="NCBI Taxonomy" id="2970906"/>
    <lineage>
        <taxon>Bacteria</taxon>
        <taxon>Pseudomonadati</taxon>
        <taxon>Pseudomonadota</taxon>
        <taxon>Alphaproteobacteria</taxon>
        <taxon>Rhodospirillales</taxon>
        <taxon>Azospirillaceae</taxon>
        <taxon>Azospirillum</taxon>
    </lineage>
</organism>
<evidence type="ECO:0000256" key="1">
    <source>
        <dbReference type="SAM" id="MobiDB-lite"/>
    </source>
</evidence>
<evidence type="ECO:0000313" key="3">
    <source>
        <dbReference type="Proteomes" id="UP000298595"/>
    </source>
</evidence>
<dbReference type="KEGG" id="aare:D3093_35590"/>
<feature type="compositionally biased region" description="Basic and acidic residues" evidence="1">
    <location>
        <begin position="68"/>
        <end position="83"/>
    </location>
</feature>
<geneLocation type="plasmid" evidence="2 3">
    <name>p7</name>
</geneLocation>
<reference evidence="2 3" key="1">
    <citation type="submission" date="2018-09" db="EMBL/GenBank/DDBJ databases">
        <title>Whole genome based analysis of evolution and adaptive divergence in Indian and Brazilian strains of Azospirillum brasilense.</title>
        <authorList>
            <person name="Singh C."/>
            <person name="Tripathi A.K."/>
        </authorList>
    </citation>
    <scope>NUCLEOTIDE SEQUENCE [LARGE SCALE GENOMIC DNA]</scope>
    <source>
        <strain evidence="2 3">MTCC4035</strain>
        <plasmid evidence="2 3">p7</plasmid>
    </source>
</reference>
<protein>
    <submittedName>
        <fullName evidence="2">Uncharacterized protein</fullName>
    </submittedName>
</protein>
<evidence type="ECO:0000313" key="2">
    <source>
        <dbReference type="EMBL" id="QCO00567.1"/>
    </source>
</evidence>